<dbReference type="AlphaFoldDB" id="A0A1T2L216"/>
<evidence type="ECO:0000313" key="1">
    <source>
        <dbReference type="EMBL" id="OOZ38986.1"/>
    </source>
</evidence>
<dbReference type="EMBL" id="MPRL01000065">
    <property type="protein sequence ID" value="OOZ38986.1"/>
    <property type="molecule type" value="Genomic_DNA"/>
</dbReference>
<reference evidence="1 2" key="1">
    <citation type="submission" date="2016-11" db="EMBL/GenBank/DDBJ databases">
        <title>Mixed transmission modes and dynamic genome evolution in an obligate animal-bacterial symbiosis.</title>
        <authorList>
            <person name="Russell S.L."/>
            <person name="Corbett-Detig R.B."/>
            <person name="Cavanaugh C.M."/>
        </authorList>
    </citation>
    <scope>NUCLEOTIDE SEQUENCE [LARGE SCALE GENOMIC DNA]</scope>
    <source>
        <strain evidence="1">Sveles-Q1</strain>
    </source>
</reference>
<accession>A0A1T2L216</accession>
<sequence length="161" mass="18722">MNAWLKRCYDSKIRGEGQYRGIKGRIIIEKYLREEETDFLDYRIYCFSGEPLLFHVSIDGPGGDYYRIYNTEWKEIPKTDLEADRKTPKIERPDNLGELLEISRKLSQDFPFVRVDLYGVLGKIYFSELTFTPSNGLIVPDPVKIDRLLGDALDLGLYKSV</sequence>
<protein>
    <recommendedName>
        <fullName evidence="3">Glycosyl transferase</fullName>
    </recommendedName>
</protein>
<dbReference type="InterPro" id="IPR029465">
    <property type="entry name" value="ATPgrasp_TupA"/>
</dbReference>
<evidence type="ECO:0008006" key="3">
    <source>
        <dbReference type="Google" id="ProtNLM"/>
    </source>
</evidence>
<name>A0A1T2L216_9GAMM</name>
<organism evidence="1 2">
    <name type="scientific">Solemya pervernicosa gill symbiont</name>
    <dbReference type="NCBI Taxonomy" id="642797"/>
    <lineage>
        <taxon>Bacteria</taxon>
        <taxon>Pseudomonadati</taxon>
        <taxon>Pseudomonadota</taxon>
        <taxon>Gammaproteobacteria</taxon>
        <taxon>sulfur-oxidizing symbionts</taxon>
    </lineage>
</organism>
<dbReference type="OrthoDB" id="9791827at2"/>
<evidence type="ECO:0000313" key="2">
    <source>
        <dbReference type="Proteomes" id="UP000191110"/>
    </source>
</evidence>
<dbReference type="Proteomes" id="UP000191110">
    <property type="component" value="Unassembled WGS sequence"/>
</dbReference>
<proteinExistence type="predicted"/>
<dbReference type="Pfam" id="PF14305">
    <property type="entry name" value="ATPgrasp_TupA"/>
    <property type="match status" value="1"/>
</dbReference>
<keyword evidence="2" id="KW-1185">Reference proteome</keyword>
<gene>
    <name evidence="1" type="ORF">BOW53_13370</name>
</gene>
<comment type="caution">
    <text evidence="1">The sequence shown here is derived from an EMBL/GenBank/DDBJ whole genome shotgun (WGS) entry which is preliminary data.</text>
</comment>